<dbReference type="InterPro" id="IPR005225">
    <property type="entry name" value="Small_GTP-bd"/>
</dbReference>
<comment type="catalytic activity">
    <reaction evidence="9">
        <text>GTP + H2O = GDP + phosphate + H(+)</text>
        <dbReference type="Rhea" id="RHEA:19669"/>
        <dbReference type="ChEBI" id="CHEBI:15377"/>
        <dbReference type="ChEBI" id="CHEBI:15378"/>
        <dbReference type="ChEBI" id="CHEBI:37565"/>
        <dbReference type="ChEBI" id="CHEBI:43474"/>
        <dbReference type="ChEBI" id="CHEBI:58189"/>
        <dbReference type="EC" id="3.6.5.n1"/>
    </reaction>
</comment>
<dbReference type="InterPro" id="IPR000640">
    <property type="entry name" value="EFG_V-like"/>
</dbReference>
<name>A0A182F0T2_ANOAL</name>
<evidence type="ECO:0000256" key="4">
    <source>
        <dbReference type="ARBA" id="ARBA00022792"/>
    </source>
</evidence>
<evidence type="ECO:0000256" key="1">
    <source>
        <dbReference type="ARBA" id="ARBA00005454"/>
    </source>
</evidence>
<dbReference type="Pfam" id="PF06421">
    <property type="entry name" value="LepA_C"/>
    <property type="match status" value="1"/>
</dbReference>
<keyword evidence="3 9" id="KW-0547">Nucleotide-binding</keyword>
<dbReference type="PROSITE" id="PS00301">
    <property type="entry name" value="G_TR_1"/>
    <property type="match status" value="1"/>
</dbReference>
<evidence type="ECO:0000256" key="7">
    <source>
        <dbReference type="ARBA" id="ARBA00023134"/>
    </source>
</evidence>
<dbReference type="FunFam" id="3.30.70.870:FF:000004">
    <property type="entry name" value="Translation factor GUF1, mitochondrial"/>
    <property type="match status" value="1"/>
</dbReference>
<comment type="similarity">
    <text evidence="9">Belongs to the GTP-binding elongation factor family. LepA subfamily.</text>
</comment>
<evidence type="ECO:0000256" key="9">
    <source>
        <dbReference type="HAMAP-Rule" id="MF_03137"/>
    </source>
</evidence>
<dbReference type="GO" id="GO:0005743">
    <property type="term" value="C:mitochondrial inner membrane"/>
    <property type="evidence" value="ECO:0007669"/>
    <property type="project" value="UniProtKB-SubCell"/>
</dbReference>
<evidence type="ECO:0000313" key="11">
    <source>
        <dbReference type="Proteomes" id="UP000069272"/>
    </source>
</evidence>
<accession>A0A182F0T2</accession>
<dbReference type="FunFam" id="3.40.50.300:FF:000078">
    <property type="entry name" value="Elongation factor 4"/>
    <property type="match status" value="1"/>
</dbReference>
<protein>
    <recommendedName>
        <fullName evidence="9">Translation factor GUF1 homolog, mitochondrial</fullName>
        <ecNumber evidence="9">3.6.5.n1</ecNumber>
    </recommendedName>
    <alternativeName>
        <fullName evidence="9">Elongation factor 4 homolog</fullName>
        <shortName evidence="9">EF-4</shortName>
    </alternativeName>
    <alternativeName>
        <fullName evidence="9">GTPase GUF1 homolog</fullName>
    </alternativeName>
    <alternativeName>
        <fullName evidence="9">Ribosomal back-translocase</fullName>
    </alternativeName>
</protein>
<dbReference type="FunFam" id="3.30.70.2570:FF:000001">
    <property type="entry name" value="Translation factor GUF1, mitochondrial"/>
    <property type="match status" value="1"/>
</dbReference>
<dbReference type="PANTHER" id="PTHR43512">
    <property type="entry name" value="TRANSLATION FACTOR GUF1-RELATED"/>
    <property type="match status" value="1"/>
</dbReference>
<dbReference type="GO" id="GO:0097177">
    <property type="term" value="F:mitochondrial ribosome binding"/>
    <property type="evidence" value="ECO:0007669"/>
    <property type="project" value="TreeGrafter"/>
</dbReference>
<dbReference type="STRING" id="7167.A0A182F0T2"/>
<comment type="similarity">
    <text evidence="2">Belongs to the glutamate-gated ion channel (TC 1.A.10.1) family.</text>
</comment>
<dbReference type="GO" id="GO:0006412">
    <property type="term" value="P:translation"/>
    <property type="evidence" value="ECO:0007669"/>
    <property type="project" value="UniProtKB-KW"/>
</dbReference>
<comment type="similarity">
    <text evidence="1">Belongs to the TRAFAC class translation factor GTPase superfamily. Classic translation factor GTPase family. LepA subfamily.</text>
</comment>
<dbReference type="SUPFAM" id="SSF54980">
    <property type="entry name" value="EF-G C-terminal domain-like"/>
    <property type="match status" value="2"/>
</dbReference>
<dbReference type="CDD" id="cd16260">
    <property type="entry name" value="EF4_III"/>
    <property type="match status" value="1"/>
</dbReference>
<feature type="binding site" evidence="9">
    <location>
        <begin position="890"/>
        <end position="894"/>
    </location>
    <ligand>
        <name>GTP</name>
        <dbReference type="ChEBI" id="CHEBI:37565"/>
    </ligand>
</feature>
<keyword evidence="4 9" id="KW-0999">Mitochondrion inner membrane</keyword>
<dbReference type="Gene3D" id="3.30.70.870">
    <property type="entry name" value="Elongation Factor G (Translational Gtpase), domain 3"/>
    <property type="match status" value="1"/>
</dbReference>
<dbReference type="GO" id="GO:0015276">
    <property type="term" value="F:ligand-gated monoatomic ion channel activity"/>
    <property type="evidence" value="ECO:0007669"/>
    <property type="project" value="InterPro"/>
</dbReference>
<dbReference type="FunFam" id="2.40.30.10:FF:000015">
    <property type="entry name" value="Translation factor GUF1, mitochondrial"/>
    <property type="match status" value="1"/>
</dbReference>
<dbReference type="GO" id="GO:0045727">
    <property type="term" value="P:positive regulation of translation"/>
    <property type="evidence" value="ECO:0007669"/>
    <property type="project" value="UniProtKB-UniRule"/>
</dbReference>
<dbReference type="PANTHER" id="PTHR43512:SF7">
    <property type="entry name" value="TRANSLATION FACTOR GUF1, MITOCHONDRIAL"/>
    <property type="match status" value="1"/>
</dbReference>
<dbReference type="NCBIfam" id="TIGR00231">
    <property type="entry name" value="small_GTP"/>
    <property type="match status" value="1"/>
</dbReference>
<dbReference type="InterPro" id="IPR031157">
    <property type="entry name" value="G_TR_CS"/>
</dbReference>
<dbReference type="EC" id="3.6.5.n1" evidence="9"/>
<evidence type="ECO:0000256" key="3">
    <source>
        <dbReference type="ARBA" id="ARBA00022741"/>
    </source>
</evidence>
<comment type="subcellular location">
    <subcellularLocation>
        <location evidence="9">Mitochondrion inner membrane</location>
        <topology evidence="9">Peripheral membrane protein</topology>
        <orientation evidence="9">Matrix side</orientation>
    </subcellularLocation>
</comment>
<dbReference type="GO" id="GO:0003924">
    <property type="term" value="F:GTPase activity"/>
    <property type="evidence" value="ECO:0007669"/>
    <property type="project" value="UniProtKB-UniRule"/>
</dbReference>
<dbReference type="InterPro" id="IPR027417">
    <property type="entry name" value="P-loop_NTPase"/>
</dbReference>
<dbReference type="VEuPathDB" id="VectorBase:AALB20_035062"/>
<dbReference type="Gene3D" id="1.10.287.70">
    <property type="match status" value="1"/>
</dbReference>
<dbReference type="Pfam" id="PF00009">
    <property type="entry name" value="GTP_EFTU"/>
    <property type="match status" value="1"/>
</dbReference>
<dbReference type="InterPro" id="IPR019164">
    <property type="entry name" value="TMEM147"/>
</dbReference>
<dbReference type="PROSITE" id="PS51722">
    <property type="entry name" value="G_TR_2"/>
    <property type="match status" value="1"/>
</dbReference>
<dbReference type="GO" id="GO:0005759">
    <property type="term" value="C:mitochondrial matrix"/>
    <property type="evidence" value="ECO:0007669"/>
    <property type="project" value="UniProtKB-UniRule"/>
</dbReference>
<dbReference type="VEuPathDB" id="VectorBase:AALB000055"/>
<reference evidence="10 11" key="1">
    <citation type="journal article" date="2017" name="G3 (Bethesda)">
        <title>The Physical Genome Mapping of Anopheles albimanus Corrected Scaffold Misassemblies and Identified Interarm Rearrangements in Genus Anopheles.</title>
        <authorList>
            <person name="Artemov G.N."/>
            <person name="Peery A.N."/>
            <person name="Jiang X."/>
            <person name="Tu Z."/>
            <person name="Stegniy V.N."/>
            <person name="Sharakhova M.V."/>
            <person name="Sharakhov I.V."/>
        </authorList>
    </citation>
    <scope>NUCLEOTIDE SEQUENCE [LARGE SCALE GENOMIC DNA]</scope>
    <source>
        <strain evidence="10 11">ALBI9_A</strain>
    </source>
</reference>
<dbReference type="Gene3D" id="3.30.70.2570">
    <property type="entry name" value="Elongation factor 4, C-terminal domain"/>
    <property type="match status" value="1"/>
</dbReference>
<dbReference type="Gene3D" id="3.30.70.240">
    <property type="match status" value="1"/>
</dbReference>
<keyword evidence="7 9" id="KW-0342">GTP-binding</keyword>
<dbReference type="Gene3D" id="2.40.30.10">
    <property type="entry name" value="Translation factors"/>
    <property type="match status" value="1"/>
</dbReference>
<dbReference type="Pfam" id="PF00679">
    <property type="entry name" value="EFG_C"/>
    <property type="match status" value="1"/>
</dbReference>
<dbReference type="VEuPathDB" id="VectorBase:AALB20_036521"/>
<dbReference type="CDD" id="cd03709">
    <property type="entry name" value="lepA_C"/>
    <property type="match status" value="1"/>
</dbReference>
<evidence type="ECO:0000256" key="2">
    <source>
        <dbReference type="ARBA" id="ARBA00008685"/>
    </source>
</evidence>
<reference evidence="10" key="2">
    <citation type="submission" date="2022-08" db="UniProtKB">
        <authorList>
            <consortium name="EnsemblMetazoa"/>
        </authorList>
    </citation>
    <scope>IDENTIFICATION</scope>
    <source>
        <strain evidence="10">STECLA/ALBI9_A</strain>
    </source>
</reference>
<keyword evidence="8 9" id="KW-0472">Membrane</keyword>
<dbReference type="VEuPathDB" id="VectorBase:AALB20_031539"/>
<dbReference type="Gene3D" id="3.40.50.300">
    <property type="entry name" value="P-loop containing nucleotide triphosphate hydrolases"/>
    <property type="match status" value="1"/>
</dbReference>
<dbReference type="InterPro" id="IPR035654">
    <property type="entry name" value="LepA_IV"/>
</dbReference>
<dbReference type="InterPro" id="IPR013842">
    <property type="entry name" value="LepA_CTD"/>
</dbReference>
<dbReference type="CDD" id="cd01890">
    <property type="entry name" value="LepA"/>
    <property type="match status" value="1"/>
</dbReference>
<keyword evidence="11" id="KW-1185">Reference proteome</keyword>
<proteinExistence type="inferred from homology"/>
<evidence type="ECO:0000256" key="6">
    <source>
        <dbReference type="ARBA" id="ARBA00023128"/>
    </source>
</evidence>
<dbReference type="FunFam" id="3.30.70.240:FF:000007">
    <property type="entry name" value="Translation factor GUF1, mitochondrial"/>
    <property type="match status" value="1"/>
</dbReference>
<evidence type="ECO:0000313" key="10">
    <source>
        <dbReference type="EnsemblMetazoa" id="AALB000055-PA"/>
    </source>
</evidence>
<dbReference type="InterPro" id="IPR035647">
    <property type="entry name" value="EFG_III/V"/>
</dbReference>
<dbReference type="SUPFAM" id="SSF50447">
    <property type="entry name" value="Translation proteins"/>
    <property type="match status" value="1"/>
</dbReference>
<keyword evidence="5 9" id="KW-0378">Hydrolase</keyword>
<dbReference type="Proteomes" id="UP000069272">
    <property type="component" value="Chromosome 2L"/>
</dbReference>
<sequence length="1438" mass="161435">MTLYHFGNCVALVYVPYYFTYKYSGLSEYGAFWKCVQAGGIYVFTQLCKMLVLATFFPDTDTFSEGAPFNFIAEFLRCSVDLVDLLGLAFVLSRIPGKGHSKLITAGLGWAAAEVVLSRGLLLWFGARGAEFSWIYIQRCLESNILLIQHLSTATLLWLFSRHDVERKYAPIVVMLLVAISYRGVWLEGILHLLSAGPWLSLALKALVTSWIGVVALHIYSGLAQYSVCVIREKQHDVRLTTSLPQLTILLDDNSTKFEETLRTAIDAGCDGFVLLEGALLPFLDHYQSAHEAAIKRTANKRIIALTQLDPSMRKRLVEHVAMEDLPNMLVVVPDAMHQEIDGTELLMVVELCRRHNCSVDVELGKLLFKWLSKRKHVFNSSFFSALSGQRGVGRTLCKRNIRWSAREHHSSASGSSYGGALQMVNCYGQTVDWNRHIWFSMYTGRSGVSCLVPKPQRLPSWRTPFLAFPPCLWFMVSITFCIGTTVVWATERQRQQLHPSDNAEARYRLIDAFFFMSSLYVEQSVRLRNDLLAGSILLAFLLFGGFMIGNSYAGGLAYVMTIPRYEKALTTTADVANSGITVVGGSIVWINSLLMTDQPALVTIRNNFQVYDMDTLNKFLHTRRDMSYMHERLQFGSFALESYVDFNASQLVQPLKEEVYYGLIVSAGRKTWPLMGRYDDLILQIQQNGILRRWELGSVIRNTGLKMQRSLANMRVTDNSPVKLLLAHFLGVYFILFAGLTLATVSFLLEILIHRSKTGNRTFDEEEEEVSITAAGGSFKFRTTIGCIGCHQMHTTETTHQRKEDDIEYDQIPVNRIRNFSIIAHVDHGKSTLADRLLEITGTIAKNVGNRQVLDSLQVEKERGITVKAQTASLLYQHEGERYLLNLIDTPGHVDFSNEVSRSLAACNGVILLVDANQGVQAQTVANYHLARSKHLTIVPVLNKIDLKNARPEAVCNELLTLFDIDPDEVLRVSAKLGTGCAEVLQRVIQRFPPPDANRDANFRALIFDSWFDKYRGALNLVYVKDGEIRPGQEIVSCHSGKAYEVKSLSLLRPDERKVDRLVAGQVGLLGCNMRTSSESQIGDTLYLKRDKTCVPLPGFKPQQAMVFAGVYPPDQSQHVALKSAIEKLVLNDSAVTVTPDSSPALGQGWRLGFLGLLHLDVFSQRLQQEYDAEPVLTAPSVTYKIKLRGVKAIAAHGGNEIVYISNPALLPDRTIVEEYYEPYVLGTIIAPTECVGAIIGLCVERRAVQKTSLNIDNERIMTTYLMPLNEIVLDFHDQLKSVSSGYASFDYEEHGYVETSIVRMDVLLNGQMVEELCTITHTSKAQQHARELVLKLRELIPRQMVQIAIQAVVGGKVLARETIKAYRKDVTAKLYGGDVTRRMKLLKQQAEGKKKMRSIANINVPRDTFIKTSNFISNPESYHMRKKKLDEVQDSS</sequence>
<feature type="binding site" evidence="9">
    <location>
        <begin position="825"/>
        <end position="832"/>
    </location>
    <ligand>
        <name>GTP</name>
        <dbReference type="ChEBI" id="CHEBI:37565"/>
    </ligand>
</feature>
<dbReference type="InterPro" id="IPR006297">
    <property type="entry name" value="EF-4"/>
</dbReference>
<comment type="function">
    <text evidence="9">Promotes mitochondrial protein synthesis. May act as a fidelity factor of the translation reaction, by catalyzing a one-codon backward translocation of tRNAs on improperly translocated ribosomes. Binds to mitochondrial ribosomes in a GTP-dependent manner.</text>
</comment>
<dbReference type="Pfam" id="PF09767">
    <property type="entry name" value="DUF2053"/>
    <property type="match status" value="1"/>
</dbReference>
<keyword evidence="9" id="KW-0648">Protein biosynthesis</keyword>
<evidence type="ECO:0000256" key="5">
    <source>
        <dbReference type="ARBA" id="ARBA00022801"/>
    </source>
</evidence>
<organism evidence="10 11">
    <name type="scientific">Anopheles albimanus</name>
    <name type="common">New world malaria mosquito</name>
    <dbReference type="NCBI Taxonomy" id="7167"/>
    <lineage>
        <taxon>Eukaryota</taxon>
        <taxon>Metazoa</taxon>
        <taxon>Ecdysozoa</taxon>
        <taxon>Arthropoda</taxon>
        <taxon>Hexapoda</taxon>
        <taxon>Insecta</taxon>
        <taxon>Pterygota</taxon>
        <taxon>Neoptera</taxon>
        <taxon>Endopterygota</taxon>
        <taxon>Diptera</taxon>
        <taxon>Nematocera</taxon>
        <taxon>Culicoidea</taxon>
        <taxon>Culicidae</taxon>
        <taxon>Anophelinae</taxon>
        <taxon>Anopheles</taxon>
    </lineage>
</organism>
<keyword evidence="6 9" id="KW-0496">Mitochondrion</keyword>
<dbReference type="PRINTS" id="PR00315">
    <property type="entry name" value="ELONGATNFCT"/>
</dbReference>
<dbReference type="CDD" id="cd03699">
    <property type="entry name" value="EF4_II"/>
    <property type="match status" value="1"/>
</dbReference>
<evidence type="ECO:0000256" key="8">
    <source>
        <dbReference type="ARBA" id="ARBA00023136"/>
    </source>
</evidence>
<dbReference type="HAMAP" id="MF_00071">
    <property type="entry name" value="LepA"/>
    <property type="match status" value="1"/>
</dbReference>
<dbReference type="InterPro" id="IPR000795">
    <property type="entry name" value="T_Tr_GTP-bd_dom"/>
</dbReference>
<dbReference type="NCBIfam" id="TIGR01393">
    <property type="entry name" value="lepA"/>
    <property type="match status" value="1"/>
</dbReference>
<dbReference type="InterPro" id="IPR009000">
    <property type="entry name" value="Transl_B-barrel_sf"/>
</dbReference>
<dbReference type="InterPro" id="IPR001320">
    <property type="entry name" value="Iontro_rcpt_C"/>
</dbReference>
<feature type="binding site" evidence="9">
    <location>
        <begin position="944"/>
        <end position="947"/>
    </location>
    <ligand>
        <name>GTP</name>
        <dbReference type="ChEBI" id="CHEBI:37565"/>
    </ligand>
</feature>
<dbReference type="EnsemblMetazoa" id="AALB000055-RA">
    <property type="protein sequence ID" value="AALB000055-PA"/>
    <property type="gene ID" value="AALB000055"/>
</dbReference>
<dbReference type="SUPFAM" id="SSF52540">
    <property type="entry name" value="P-loop containing nucleoside triphosphate hydrolases"/>
    <property type="match status" value="1"/>
</dbReference>
<dbReference type="GO" id="GO:0005525">
    <property type="term" value="F:GTP binding"/>
    <property type="evidence" value="ECO:0007669"/>
    <property type="project" value="UniProtKB-UniRule"/>
</dbReference>
<dbReference type="InterPro" id="IPR038363">
    <property type="entry name" value="LepA_C_sf"/>
</dbReference>
<dbReference type="Pfam" id="PF00060">
    <property type="entry name" value="Lig_chan"/>
    <property type="match status" value="1"/>
</dbReference>